<evidence type="ECO:0000256" key="5">
    <source>
        <dbReference type="HAMAP-Rule" id="MF_00600"/>
    </source>
</evidence>
<keyword evidence="5" id="KW-0413">Isomerase</keyword>
<dbReference type="PRINTS" id="PR00298">
    <property type="entry name" value="CHAPERONIN60"/>
</dbReference>
<dbReference type="InterPro" id="IPR018370">
    <property type="entry name" value="Chaperonin_Cpn60_CS"/>
</dbReference>
<dbReference type="SUPFAM" id="SSF48592">
    <property type="entry name" value="GroEL equatorial domain-like"/>
    <property type="match status" value="1"/>
</dbReference>
<protein>
    <recommendedName>
        <fullName evidence="5">Chaperonin GroEL, chloroplastic</fullName>
        <ecNumber evidence="5">5.6.1.7</ecNumber>
    </recommendedName>
    <alternativeName>
        <fullName evidence="5">60 kDa chaperonin</fullName>
    </alternativeName>
    <alternativeName>
        <fullName evidence="5">Chaperonin-60</fullName>
        <shortName evidence="5">Cpn60</shortName>
    </alternativeName>
</protein>
<dbReference type="PROSITE" id="PS00296">
    <property type="entry name" value="CHAPERONINS_CPN60"/>
    <property type="match status" value="1"/>
</dbReference>
<evidence type="ECO:0000256" key="3">
    <source>
        <dbReference type="ARBA" id="ARBA00022840"/>
    </source>
</evidence>
<dbReference type="SUPFAM" id="SSF52029">
    <property type="entry name" value="GroEL apical domain-like"/>
    <property type="match status" value="1"/>
</dbReference>
<keyword evidence="2 5" id="KW-0547">Nucleotide-binding</keyword>
<dbReference type="HAMAP" id="MF_00600">
    <property type="entry name" value="CH60"/>
    <property type="match status" value="1"/>
</dbReference>
<comment type="similarity">
    <text evidence="1 5 6">Belongs to the chaperonin (HSP60) family.</text>
</comment>
<comment type="subunit">
    <text evidence="5 7">Forms a cylinder of 14 subunits composed of two heptameric rings stacked back-to-back. Interacts with the co-chaperonin GroES.</text>
</comment>
<evidence type="ECO:0000256" key="1">
    <source>
        <dbReference type="ARBA" id="ARBA00006607"/>
    </source>
</evidence>
<dbReference type="NCBIfam" id="NF009487">
    <property type="entry name" value="PRK12849.1"/>
    <property type="match status" value="1"/>
</dbReference>
<keyword evidence="3 5" id="KW-0067">ATP-binding</keyword>
<feature type="binding site" evidence="5">
    <location>
        <begin position="488"/>
        <end position="490"/>
    </location>
    <ligand>
        <name>ATP</name>
        <dbReference type="ChEBI" id="CHEBI:30616"/>
    </ligand>
</feature>
<dbReference type="EC" id="5.6.1.7" evidence="5"/>
<comment type="function">
    <text evidence="5 7">Together with its co-chaperonin GroES, plays an essential role in assisting protein folding. The GroEL-GroES system forms a nano-cage that allows encapsulation of the non-native substrate proteins and provides a physical environment optimized to promote and accelerate protein folding.</text>
</comment>
<feature type="binding site" evidence="5">
    <location>
        <position position="422"/>
    </location>
    <ligand>
        <name>ATP</name>
        <dbReference type="ChEBI" id="CHEBI:30616"/>
    </ligand>
</feature>
<dbReference type="GO" id="GO:0005524">
    <property type="term" value="F:ATP binding"/>
    <property type="evidence" value="ECO:0007669"/>
    <property type="project" value="UniProtKB-UniRule"/>
</dbReference>
<dbReference type="NCBIfam" id="NF009489">
    <property type="entry name" value="PRK12851.1"/>
    <property type="match status" value="1"/>
</dbReference>
<dbReference type="InterPro" id="IPR001844">
    <property type="entry name" value="Cpn60/GroEL"/>
</dbReference>
<dbReference type="GO" id="GO:0042026">
    <property type="term" value="P:protein refolding"/>
    <property type="evidence" value="ECO:0007669"/>
    <property type="project" value="UniProtKB-UniRule"/>
</dbReference>
<dbReference type="Gene3D" id="1.10.560.10">
    <property type="entry name" value="GroEL-like equatorial domain"/>
    <property type="match status" value="1"/>
</dbReference>
<dbReference type="CDD" id="cd03344">
    <property type="entry name" value="GroEL"/>
    <property type="match status" value="1"/>
</dbReference>
<name>A0A2U9NT73_9STRA</name>
<dbReference type="EMBL" id="MG755807">
    <property type="protein sequence ID" value="AWT40340.1"/>
    <property type="molecule type" value="Genomic_DNA"/>
</dbReference>
<evidence type="ECO:0000313" key="8">
    <source>
        <dbReference type="EMBL" id="AWT40340.1"/>
    </source>
</evidence>
<sequence length="547" mass="59834">MNRISKQTNKKILFKNIARSALKRGMDSVVEAVSITLGPKGRNVVIEKKNGFPQIVNDGVTIAKAIRLNDPIENIGISLIQQAAAKTNEVAGDGTTTATVLAYAIVKEGLQSIAAGVNPLRIKLGIEKAIQYLVSQLNEFSDSVEELDLLKQIATVSIGNDSLLGNLIAIAVTKIGKDGILLLEEGKNQAVELEISEGMKLETGFLSPYFVTNPEKMEVYYEDPFILLTDKKISIIQRDLLPILEQITKTKRPLLIIADNIEKEVLSTLILNKLKNIINVVVVRAPGFTETKKQLLEDIAIFTNGTVITDEAGLSLEHTTIGLLGQARKIIVNKKSTTIISYSSTVENIKMRCEQLRKEIILADAPYKKEKLQDRIAKLSGGTAIIRIGAVTETELKDKKLRVEDAVNASKAAIEEGVIPGGGSTLVHLSNNLKIWAKNNLKEDEVIGANIISRAILAPLQRISENAGTNGPVIIDEVQQQKFEIGYNAALNKFQNLYKQGIIDPTKVTRSALQNAASIASMILTTECLIVEEKNLKTSKEHYKTQS</sequence>
<evidence type="ECO:0000256" key="4">
    <source>
        <dbReference type="ARBA" id="ARBA00023186"/>
    </source>
</evidence>
<dbReference type="InterPro" id="IPR027413">
    <property type="entry name" value="GROEL-like_equatorial_sf"/>
</dbReference>
<evidence type="ECO:0000256" key="2">
    <source>
        <dbReference type="ARBA" id="ARBA00022741"/>
    </source>
</evidence>
<dbReference type="GO" id="GO:0009507">
    <property type="term" value="C:chloroplast"/>
    <property type="evidence" value="ECO:0007669"/>
    <property type="project" value="UniProtKB-SubCell"/>
</dbReference>
<dbReference type="InterPro" id="IPR027410">
    <property type="entry name" value="TCP-1-like_intermed_sf"/>
</dbReference>
<dbReference type="AlphaFoldDB" id="A0A2U9NT73"/>
<evidence type="ECO:0000256" key="6">
    <source>
        <dbReference type="RuleBase" id="RU000418"/>
    </source>
</evidence>
<geneLocation type="chloroplast" evidence="8"/>
<feature type="binding site" evidence="5">
    <location>
        <begin position="93"/>
        <end position="97"/>
    </location>
    <ligand>
        <name>ATP</name>
        <dbReference type="ChEBI" id="CHEBI:30616"/>
    </ligand>
</feature>
<dbReference type="GO" id="GO:0051082">
    <property type="term" value="F:unfolded protein binding"/>
    <property type="evidence" value="ECO:0007669"/>
    <property type="project" value="UniProtKB-UniRule"/>
</dbReference>
<dbReference type="Gene3D" id="3.30.260.10">
    <property type="entry name" value="TCP-1-like chaperonin intermediate domain"/>
    <property type="match status" value="1"/>
</dbReference>
<accession>A0A2U9NT73</accession>
<dbReference type="NCBIfam" id="TIGR02348">
    <property type="entry name" value="GroEL"/>
    <property type="match status" value="1"/>
</dbReference>
<dbReference type="GO" id="GO:0140662">
    <property type="term" value="F:ATP-dependent protein folding chaperone"/>
    <property type="evidence" value="ECO:0007669"/>
    <property type="project" value="InterPro"/>
</dbReference>
<dbReference type="InterPro" id="IPR002423">
    <property type="entry name" value="Cpn60/GroEL/TCP-1"/>
</dbReference>
<dbReference type="GO" id="GO:0016853">
    <property type="term" value="F:isomerase activity"/>
    <property type="evidence" value="ECO:0007669"/>
    <property type="project" value="UniProtKB-KW"/>
</dbReference>
<dbReference type="GeneID" id="36960269"/>
<dbReference type="NCBIfam" id="NF000592">
    <property type="entry name" value="PRK00013.1"/>
    <property type="match status" value="1"/>
</dbReference>
<reference evidence="8" key="1">
    <citation type="journal article" date="2018" name="Adv. Bot. Res.">
        <title>Evolution of the Plastid Genomes in Diatoms.</title>
        <authorList>
            <person name="Yu M."/>
            <person name="Ashworth M.P."/>
            <person name="Hajrah N.H."/>
            <person name="Khiyami M.A."/>
            <person name="Sabir M.J."/>
            <person name="Alhebshi A.M."/>
            <person name="Al-Malki A.L."/>
            <person name="Sabir J.S.M."/>
            <person name="Theriot E.C."/>
            <person name="Jansen R.K."/>
        </authorList>
    </citation>
    <scope>NUCLEOTIDE SEQUENCE</scope>
</reference>
<keyword evidence="8" id="KW-0934">Plastid</keyword>
<comment type="subcellular location">
    <subcellularLocation>
        <location evidence="5 7">Plastid</location>
        <location evidence="5 7">Chloroplast</location>
    </subcellularLocation>
</comment>
<dbReference type="FunFam" id="3.50.7.10:FF:000001">
    <property type="entry name" value="60 kDa chaperonin"/>
    <property type="match status" value="1"/>
</dbReference>
<dbReference type="Gene3D" id="3.50.7.10">
    <property type="entry name" value="GroEL"/>
    <property type="match status" value="1"/>
</dbReference>
<dbReference type="NCBIfam" id="NF009488">
    <property type="entry name" value="PRK12850.1"/>
    <property type="match status" value="1"/>
</dbReference>
<organism evidence="8">
    <name type="scientific">Astrosyne radiata</name>
    <dbReference type="NCBI Taxonomy" id="1158023"/>
    <lineage>
        <taxon>Eukaryota</taxon>
        <taxon>Sar</taxon>
        <taxon>Stramenopiles</taxon>
        <taxon>Ochrophyta</taxon>
        <taxon>Bacillariophyta</taxon>
        <taxon>Fragilariophyceae</taxon>
        <taxon>Fragilariophycidae</taxon>
        <taxon>Cyclophorales</taxon>
        <taxon>Cyclophoraceae</taxon>
        <taxon>Astrosyne</taxon>
    </lineage>
</organism>
<dbReference type="Pfam" id="PF00118">
    <property type="entry name" value="Cpn60_TCP1"/>
    <property type="match status" value="1"/>
</dbReference>
<gene>
    <name evidence="5 8" type="primary">groEL</name>
    <name evidence="5" type="synonym">groL</name>
</gene>
<dbReference type="SUPFAM" id="SSF54849">
    <property type="entry name" value="GroEL-intermediate domain like"/>
    <property type="match status" value="2"/>
</dbReference>
<dbReference type="InterPro" id="IPR027409">
    <property type="entry name" value="GroEL-like_apical_dom_sf"/>
</dbReference>
<feature type="binding site" evidence="5">
    <location>
        <begin position="36"/>
        <end position="39"/>
    </location>
    <ligand>
        <name>ATP</name>
        <dbReference type="ChEBI" id="CHEBI:30616"/>
    </ligand>
</feature>
<comment type="caution">
    <text evidence="5">Lacks conserved residue(s) required for the propagation of feature annotation.</text>
</comment>
<dbReference type="PANTHER" id="PTHR45633">
    <property type="entry name" value="60 KDA HEAT SHOCK PROTEIN, MITOCHONDRIAL"/>
    <property type="match status" value="1"/>
</dbReference>
<proteinExistence type="inferred from homology"/>
<evidence type="ECO:0000256" key="7">
    <source>
        <dbReference type="RuleBase" id="RU003387"/>
    </source>
</evidence>
<keyword evidence="7 8" id="KW-0150">Chloroplast</keyword>
<feature type="binding site" evidence="5">
    <location>
        <position position="504"/>
    </location>
    <ligand>
        <name>ATP</name>
        <dbReference type="ChEBI" id="CHEBI:30616"/>
    </ligand>
</feature>
<dbReference type="RefSeq" id="YP_009497627.1">
    <property type="nucleotide sequence ID" value="NC_038008.1"/>
</dbReference>
<keyword evidence="4 5" id="KW-0143">Chaperone</keyword>